<protein>
    <submittedName>
        <fullName evidence="2">Mariner Mos1 transposase</fullName>
    </submittedName>
</protein>
<feature type="region of interest" description="Disordered" evidence="1">
    <location>
        <begin position="183"/>
        <end position="223"/>
    </location>
</feature>
<reference evidence="2 3" key="1">
    <citation type="journal article" date="2019" name="Commun. Biol.">
        <title>The bagworm genome reveals a unique fibroin gene that provides high tensile strength.</title>
        <authorList>
            <person name="Kono N."/>
            <person name="Nakamura H."/>
            <person name="Ohtoshi R."/>
            <person name="Tomita M."/>
            <person name="Numata K."/>
            <person name="Arakawa K."/>
        </authorList>
    </citation>
    <scope>NUCLEOTIDE SEQUENCE [LARGE SCALE GENOMIC DNA]</scope>
</reference>
<dbReference type="Gene3D" id="1.10.10.10">
    <property type="entry name" value="Winged helix-like DNA-binding domain superfamily/Winged helix DNA-binding domain"/>
    <property type="match status" value="1"/>
</dbReference>
<name>A0A4C1XS74_EUMVA</name>
<organism evidence="2 3">
    <name type="scientific">Eumeta variegata</name>
    <name type="common">Bagworm moth</name>
    <name type="synonym">Eumeta japonica</name>
    <dbReference type="NCBI Taxonomy" id="151549"/>
    <lineage>
        <taxon>Eukaryota</taxon>
        <taxon>Metazoa</taxon>
        <taxon>Ecdysozoa</taxon>
        <taxon>Arthropoda</taxon>
        <taxon>Hexapoda</taxon>
        <taxon>Insecta</taxon>
        <taxon>Pterygota</taxon>
        <taxon>Neoptera</taxon>
        <taxon>Endopterygota</taxon>
        <taxon>Lepidoptera</taxon>
        <taxon>Glossata</taxon>
        <taxon>Ditrysia</taxon>
        <taxon>Tineoidea</taxon>
        <taxon>Psychidae</taxon>
        <taxon>Oiketicinae</taxon>
        <taxon>Eumeta</taxon>
    </lineage>
</organism>
<dbReference type="AlphaFoldDB" id="A0A4C1XS74"/>
<feature type="compositionally biased region" description="Basic residues" evidence="1">
    <location>
        <begin position="214"/>
        <end position="223"/>
    </location>
</feature>
<evidence type="ECO:0000313" key="3">
    <source>
        <dbReference type="Proteomes" id="UP000299102"/>
    </source>
</evidence>
<sequence length="223" mass="25094">MRPGARREPAAPASMFIEKLPGAAPAGDPDYVMYRRRRARTYPLKSPWVLFVVMTLSRRSASNPIIVRLVMSKDKDRNGRPKIYEDAELKELLEDDSYQTQKELALTLEVTQQAVSCRFKSLGIIHKQAIQFGVSKSSSKSVLANEAVTTEIHIKQYYKFTARTSRAGLRKYKRSRRRFGDVARFHSSPARVGGRRGAGRGGGAAPLSRSRAPTLKRTRTKNQ</sequence>
<accession>A0A4C1XS74</accession>
<dbReference type="InterPro" id="IPR036388">
    <property type="entry name" value="WH-like_DNA-bd_sf"/>
</dbReference>
<proteinExistence type="predicted"/>
<gene>
    <name evidence="2" type="ORF">EVAR_43146_1</name>
</gene>
<evidence type="ECO:0000313" key="2">
    <source>
        <dbReference type="EMBL" id="GBP65039.1"/>
    </source>
</evidence>
<dbReference type="OrthoDB" id="10258692at2759"/>
<dbReference type="EMBL" id="BGZK01000917">
    <property type="protein sequence ID" value="GBP65039.1"/>
    <property type="molecule type" value="Genomic_DNA"/>
</dbReference>
<keyword evidence="3" id="KW-1185">Reference proteome</keyword>
<evidence type="ECO:0000256" key="1">
    <source>
        <dbReference type="SAM" id="MobiDB-lite"/>
    </source>
</evidence>
<dbReference type="Proteomes" id="UP000299102">
    <property type="component" value="Unassembled WGS sequence"/>
</dbReference>
<comment type="caution">
    <text evidence="2">The sequence shown here is derived from an EMBL/GenBank/DDBJ whole genome shotgun (WGS) entry which is preliminary data.</text>
</comment>